<evidence type="ECO:0000313" key="3">
    <source>
        <dbReference type="EMBL" id="KEH20274.1"/>
    </source>
</evidence>
<gene>
    <name evidence="5" type="primary">25501541</name>
    <name evidence="3" type="ordered locus">MTR_8g070940</name>
    <name evidence="4" type="ORF">MtrunA17_Chr8g0369251</name>
</gene>
<dbReference type="HOGENOM" id="CLU_795391_0_0_1"/>
<evidence type="ECO:0000256" key="2">
    <source>
        <dbReference type="SAM" id="Phobius"/>
    </source>
</evidence>
<accession>A0A072TRX7</accession>
<evidence type="ECO:0000256" key="1">
    <source>
        <dbReference type="SAM" id="MobiDB-lite"/>
    </source>
</evidence>
<dbReference type="EnsemblPlants" id="KEH20274">
    <property type="protein sequence ID" value="KEH20274"/>
    <property type="gene ID" value="MTR_8g070940"/>
</dbReference>
<dbReference type="AlphaFoldDB" id="A0A072TRX7"/>
<organism evidence="3 6">
    <name type="scientific">Medicago truncatula</name>
    <name type="common">Barrel medic</name>
    <name type="synonym">Medicago tribuloides</name>
    <dbReference type="NCBI Taxonomy" id="3880"/>
    <lineage>
        <taxon>Eukaryota</taxon>
        <taxon>Viridiplantae</taxon>
        <taxon>Streptophyta</taxon>
        <taxon>Embryophyta</taxon>
        <taxon>Tracheophyta</taxon>
        <taxon>Spermatophyta</taxon>
        <taxon>Magnoliopsida</taxon>
        <taxon>eudicotyledons</taxon>
        <taxon>Gunneridae</taxon>
        <taxon>Pentapetalae</taxon>
        <taxon>rosids</taxon>
        <taxon>fabids</taxon>
        <taxon>Fabales</taxon>
        <taxon>Fabaceae</taxon>
        <taxon>Papilionoideae</taxon>
        <taxon>50 kb inversion clade</taxon>
        <taxon>NPAAA clade</taxon>
        <taxon>Hologalegina</taxon>
        <taxon>IRL clade</taxon>
        <taxon>Trifolieae</taxon>
        <taxon>Medicago</taxon>
    </lineage>
</organism>
<keyword evidence="2" id="KW-1133">Transmembrane helix</keyword>
<keyword evidence="2" id="KW-0472">Membrane</keyword>
<dbReference type="Proteomes" id="UP000002051">
    <property type="component" value="Chromosome 8"/>
</dbReference>
<dbReference type="OrthoDB" id="1429568at2759"/>
<feature type="compositionally biased region" description="Basic and acidic residues" evidence="1">
    <location>
        <begin position="65"/>
        <end position="75"/>
    </location>
</feature>
<reference evidence="3 6" key="1">
    <citation type="journal article" date="2011" name="Nature">
        <title>The Medicago genome provides insight into the evolution of rhizobial symbioses.</title>
        <authorList>
            <person name="Young N.D."/>
            <person name="Debelle F."/>
            <person name="Oldroyd G.E."/>
            <person name="Geurts R."/>
            <person name="Cannon S.B."/>
            <person name="Udvardi M.K."/>
            <person name="Benedito V.A."/>
            <person name="Mayer K.F."/>
            <person name="Gouzy J."/>
            <person name="Schoof H."/>
            <person name="Van de Peer Y."/>
            <person name="Proost S."/>
            <person name="Cook D.R."/>
            <person name="Meyers B.C."/>
            <person name="Spannagl M."/>
            <person name="Cheung F."/>
            <person name="De Mita S."/>
            <person name="Krishnakumar V."/>
            <person name="Gundlach H."/>
            <person name="Zhou S."/>
            <person name="Mudge J."/>
            <person name="Bharti A.K."/>
            <person name="Murray J.D."/>
            <person name="Naoumkina M.A."/>
            <person name="Rosen B."/>
            <person name="Silverstein K.A."/>
            <person name="Tang H."/>
            <person name="Rombauts S."/>
            <person name="Zhao P.X."/>
            <person name="Zhou P."/>
            <person name="Barbe V."/>
            <person name="Bardou P."/>
            <person name="Bechner M."/>
            <person name="Bellec A."/>
            <person name="Berger A."/>
            <person name="Berges H."/>
            <person name="Bidwell S."/>
            <person name="Bisseling T."/>
            <person name="Choisne N."/>
            <person name="Couloux A."/>
            <person name="Denny R."/>
            <person name="Deshpande S."/>
            <person name="Dai X."/>
            <person name="Doyle J.J."/>
            <person name="Dudez A.M."/>
            <person name="Farmer A.D."/>
            <person name="Fouteau S."/>
            <person name="Franken C."/>
            <person name="Gibelin C."/>
            <person name="Gish J."/>
            <person name="Goldstein S."/>
            <person name="Gonzalez A.J."/>
            <person name="Green P.J."/>
            <person name="Hallab A."/>
            <person name="Hartog M."/>
            <person name="Hua A."/>
            <person name="Humphray S.J."/>
            <person name="Jeong D.H."/>
            <person name="Jing Y."/>
            <person name="Jocker A."/>
            <person name="Kenton S.M."/>
            <person name="Kim D.J."/>
            <person name="Klee K."/>
            <person name="Lai H."/>
            <person name="Lang C."/>
            <person name="Lin S."/>
            <person name="Macmil S.L."/>
            <person name="Magdelenat G."/>
            <person name="Matthews L."/>
            <person name="McCorrison J."/>
            <person name="Monaghan E.L."/>
            <person name="Mun J.H."/>
            <person name="Najar F.Z."/>
            <person name="Nicholson C."/>
            <person name="Noirot C."/>
            <person name="O'Bleness M."/>
            <person name="Paule C.R."/>
            <person name="Poulain J."/>
            <person name="Prion F."/>
            <person name="Qin B."/>
            <person name="Qu C."/>
            <person name="Retzel E.F."/>
            <person name="Riddle C."/>
            <person name="Sallet E."/>
            <person name="Samain S."/>
            <person name="Samson N."/>
            <person name="Sanders I."/>
            <person name="Saurat O."/>
            <person name="Scarpelli C."/>
            <person name="Schiex T."/>
            <person name="Segurens B."/>
            <person name="Severin A.J."/>
            <person name="Sherrier D.J."/>
            <person name="Shi R."/>
            <person name="Sims S."/>
            <person name="Singer S.R."/>
            <person name="Sinharoy S."/>
            <person name="Sterck L."/>
            <person name="Viollet A."/>
            <person name="Wang B.B."/>
            <person name="Wang K."/>
            <person name="Wang M."/>
            <person name="Wang X."/>
            <person name="Warfsmann J."/>
            <person name="Weissenbach J."/>
            <person name="White D.D."/>
            <person name="White J.D."/>
            <person name="Wiley G.B."/>
            <person name="Wincker P."/>
            <person name="Xing Y."/>
            <person name="Yang L."/>
            <person name="Yao Z."/>
            <person name="Ying F."/>
            <person name="Zhai J."/>
            <person name="Zhou L."/>
            <person name="Zuber A."/>
            <person name="Denarie J."/>
            <person name="Dixon R.A."/>
            <person name="May G.D."/>
            <person name="Schwartz D.C."/>
            <person name="Rogers J."/>
            <person name="Quetier F."/>
            <person name="Town C.D."/>
            <person name="Roe B.A."/>
        </authorList>
    </citation>
    <scope>NUCLEOTIDE SEQUENCE [LARGE SCALE GENOMIC DNA]</scope>
    <source>
        <strain evidence="3">A17</strain>
        <strain evidence="5 6">cv. Jemalong A17</strain>
    </source>
</reference>
<dbReference type="EMBL" id="PSQE01000008">
    <property type="protein sequence ID" value="RHN41739.1"/>
    <property type="molecule type" value="Genomic_DNA"/>
</dbReference>
<evidence type="ECO:0000313" key="6">
    <source>
        <dbReference type="Proteomes" id="UP000002051"/>
    </source>
</evidence>
<feature type="region of interest" description="Disordered" evidence="1">
    <location>
        <begin position="149"/>
        <end position="170"/>
    </location>
</feature>
<evidence type="ECO:0000313" key="5">
    <source>
        <dbReference type="EnsemblPlants" id="KEH20274"/>
    </source>
</evidence>
<feature type="region of interest" description="Disordered" evidence="1">
    <location>
        <begin position="1"/>
        <end position="53"/>
    </location>
</feature>
<dbReference type="KEGG" id="mtr:25501541"/>
<dbReference type="PANTHER" id="PTHR34562">
    <property type="entry name" value="WPP DOMAIN-INTERACTING PROTEIN 2"/>
    <property type="match status" value="1"/>
</dbReference>
<dbReference type="InterPro" id="IPR044696">
    <property type="entry name" value="WIP1/2/3"/>
</dbReference>
<protein>
    <submittedName>
        <fullName evidence="3">Transmembrane protein, putative</fullName>
    </submittedName>
</protein>
<keyword evidence="2 3" id="KW-0812">Transmembrane</keyword>
<proteinExistence type="predicted"/>
<dbReference type="PANTHER" id="PTHR34562:SF8">
    <property type="entry name" value="WPP DOMAIN-INTERACTING PROTEIN 1"/>
    <property type="match status" value="1"/>
</dbReference>
<keyword evidence="6" id="KW-1185">Reference proteome</keyword>
<name>A0A072TRX7_MEDTR</name>
<dbReference type="EMBL" id="CM001224">
    <property type="protein sequence ID" value="KEH20274.1"/>
    <property type="molecule type" value="Genomic_DNA"/>
</dbReference>
<evidence type="ECO:0000313" key="7">
    <source>
        <dbReference type="Proteomes" id="UP000265566"/>
    </source>
</evidence>
<evidence type="ECO:0000313" key="4">
    <source>
        <dbReference type="EMBL" id="RHN41739.1"/>
    </source>
</evidence>
<dbReference type="Gramene" id="rna48091">
    <property type="protein sequence ID" value="RHN41739.1"/>
    <property type="gene ID" value="gene48091"/>
</dbReference>
<sequence>MDSAESKHSNRQQNATENDDVASIAGESSRRKDAVSKQGGGSGSEDSVGCGMRISGSCNPNARVLNKDDCQKNDQDSDQDLLSDARDSELKLDVDDPLLKSIHNLKLSRDALEQEIEKFKEIGNESSSHDDNGSIKCRSEAAGPSAVDLEFHDSCSSGHSDEQNSSSSRELQIASLTEKIDILENKLYRLKCDLEQRDGRILILESDLYTKEESTSTIGEKCKELESELESLFLQKVEAEVKYLTIKNMMKSLKVASTFTEKQETMSGNKVQNTNKLEVAGSEDSIMKNRTDESGKYRGEVLGAEETFMIQRRLCNLTYCFVLQFMLLILVLWLILSNLEPNSREFVPT</sequence>
<dbReference type="STRING" id="3880.A0A072TRX7"/>
<feature type="region of interest" description="Disordered" evidence="1">
    <location>
        <begin position="61"/>
        <end position="80"/>
    </location>
</feature>
<reference evidence="7" key="4">
    <citation type="journal article" date="2018" name="Nat. Plants">
        <title>Whole-genome landscape of Medicago truncatula symbiotic genes.</title>
        <authorList>
            <person name="Pecrix Y."/>
            <person name="Staton S.E."/>
            <person name="Sallet E."/>
            <person name="Lelandais-Briere C."/>
            <person name="Moreau S."/>
            <person name="Carrere S."/>
            <person name="Blein T."/>
            <person name="Jardinaud M.F."/>
            <person name="Latrasse D."/>
            <person name="Zouine M."/>
            <person name="Zahm M."/>
            <person name="Kreplak J."/>
            <person name="Mayjonade B."/>
            <person name="Satge C."/>
            <person name="Perez M."/>
            <person name="Cauet S."/>
            <person name="Marande W."/>
            <person name="Chantry-Darmon C."/>
            <person name="Lopez-Roques C."/>
            <person name="Bouchez O."/>
            <person name="Berard A."/>
            <person name="Debelle F."/>
            <person name="Munos S."/>
            <person name="Bendahmane A."/>
            <person name="Berges H."/>
            <person name="Niebel A."/>
            <person name="Buitink J."/>
            <person name="Frugier F."/>
            <person name="Benhamed M."/>
            <person name="Crespi M."/>
            <person name="Gouzy J."/>
            <person name="Gamas P."/>
        </authorList>
    </citation>
    <scope>NUCLEOTIDE SEQUENCE [LARGE SCALE GENOMIC DNA]</scope>
    <source>
        <strain evidence="7">cv. Jemalong A17</strain>
    </source>
</reference>
<reference evidence="5" key="3">
    <citation type="submission" date="2015-04" db="UniProtKB">
        <authorList>
            <consortium name="EnsemblPlants"/>
        </authorList>
    </citation>
    <scope>IDENTIFICATION</scope>
    <source>
        <strain evidence="5">cv. Jemalong A17</strain>
    </source>
</reference>
<reference evidence="3 6" key="2">
    <citation type="journal article" date="2014" name="BMC Genomics">
        <title>An improved genome release (version Mt4.0) for the model legume Medicago truncatula.</title>
        <authorList>
            <person name="Tang H."/>
            <person name="Krishnakumar V."/>
            <person name="Bidwell S."/>
            <person name="Rosen B."/>
            <person name="Chan A."/>
            <person name="Zhou S."/>
            <person name="Gentzbittel L."/>
            <person name="Childs K.L."/>
            <person name="Yandell M."/>
            <person name="Gundlach H."/>
            <person name="Mayer K.F."/>
            <person name="Schwartz D.C."/>
            <person name="Town C.D."/>
        </authorList>
    </citation>
    <scope>GENOME REANNOTATION</scope>
    <source>
        <strain evidence="3">A17</strain>
        <strain evidence="5 6">cv. Jemalong A17</strain>
    </source>
</reference>
<feature type="transmembrane region" description="Helical" evidence="2">
    <location>
        <begin position="317"/>
        <end position="336"/>
    </location>
</feature>
<dbReference type="Proteomes" id="UP000265566">
    <property type="component" value="Chromosome 8"/>
</dbReference>
<reference evidence="4" key="5">
    <citation type="journal article" date="2018" name="Nat. Plants">
        <title>Whole-genome landscape of Medicago truncatula symbiotic genes.</title>
        <authorList>
            <person name="Pecrix Y."/>
            <person name="Gamas P."/>
            <person name="Carrere S."/>
        </authorList>
    </citation>
    <scope>NUCLEOTIDE SEQUENCE</scope>
    <source>
        <tissue evidence="4">Leaves</tissue>
    </source>
</reference>
<feature type="compositionally biased region" description="Polar residues" evidence="1">
    <location>
        <begin position="154"/>
        <end position="170"/>
    </location>
</feature>